<accession>A0A4R7PG77</accession>
<dbReference type="AlphaFoldDB" id="A0A4R7PG77"/>
<sequence>MKPAMTQGILQGLRIVEISAFVAAPLGAMTLAQMGADVVRIDPPTGGLDYRRWPVTDDGVSLFWAGLNKSKRSVAIDIATPQGRELAQALITAPGDDAGILLTNFPARGWLDHGALRARRGDLIQLTIQGDHLGGSAVDYTVNPRMGVPYLTGPPTHEGPVNHVLPAWDLITGQMAATGILAAERHRRRTGEGQHIKLALQDVALASLGHLGFIAEAQRGIERPRYGNDLFGAFGRDFVTRDGERIMVIGLTLKQWRSLCVATGMTEHVEQIGRQRGFDLDREGDRFRAREDIAAFVAAWAGARALAEIAAIFDSHAVCWSRYQSVKELVDSDAACSEANPMFRTVQQPGVGPVLSASVPLDFGTGRLPPEPAPRLGEHTAQVLSQALGMSEAEIEQLRSHGIIGA</sequence>
<dbReference type="PANTHER" id="PTHR48228">
    <property type="entry name" value="SUCCINYL-COA--D-CITRAMALATE COA-TRANSFERASE"/>
    <property type="match status" value="1"/>
</dbReference>
<dbReference type="Gene3D" id="3.30.1540.10">
    <property type="entry name" value="formyl-coa transferase, domain 3"/>
    <property type="match status" value="1"/>
</dbReference>
<keyword evidence="2" id="KW-1185">Reference proteome</keyword>
<dbReference type="InterPro" id="IPR044855">
    <property type="entry name" value="CoA-Trfase_III_dom3_sf"/>
</dbReference>
<name>A0A4R7PG77_9GAMM</name>
<dbReference type="InterPro" id="IPR050509">
    <property type="entry name" value="CoA-transferase_III"/>
</dbReference>
<dbReference type="EMBL" id="SOBT01000008">
    <property type="protein sequence ID" value="TDU32699.1"/>
    <property type="molecule type" value="Genomic_DNA"/>
</dbReference>
<dbReference type="PANTHER" id="PTHR48228:SF5">
    <property type="entry name" value="ALPHA-METHYLACYL-COA RACEMASE"/>
    <property type="match status" value="1"/>
</dbReference>
<gene>
    <name evidence="1" type="ORF">DFR24_2099</name>
</gene>
<dbReference type="Pfam" id="PF02515">
    <property type="entry name" value="CoA_transf_3"/>
    <property type="match status" value="1"/>
</dbReference>
<dbReference type="Gene3D" id="3.40.50.10540">
    <property type="entry name" value="Crotonobetainyl-coa:carnitine coa-transferase, domain 1"/>
    <property type="match status" value="1"/>
</dbReference>
<reference evidence="1 2" key="1">
    <citation type="submission" date="2019-03" db="EMBL/GenBank/DDBJ databases">
        <title>Genomic Encyclopedia of Type Strains, Phase IV (KMG-IV): sequencing the most valuable type-strain genomes for metagenomic binning, comparative biology and taxonomic classification.</title>
        <authorList>
            <person name="Goeker M."/>
        </authorList>
    </citation>
    <scope>NUCLEOTIDE SEQUENCE [LARGE SCALE GENOMIC DNA]</scope>
    <source>
        <strain evidence="1 2">DSM 26377</strain>
    </source>
</reference>
<comment type="caution">
    <text evidence="1">The sequence shown here is derived from an EMBL/GenBank/DDBJ whole genome shotgun (WGS) entry which is preliminary data.</text>
</comment>
<dbReference type="Proteomes" id="UP000295341">
    <property type="component" value="Unassembled WGS sequence"/>
</dbReference>
<dbReference type="InterPro" id="IPR003673">
    <property type="entry name" value="CoA-Trfase_fam_III"/>
</dbReference>
<organism evidence="1 2">
    <name type="scientific">Panacagrimonas perspica</name>
    <dbReference type="NCBI Taxonomy" id="381431"/>
    <lineage>
        <taxon>Bacteria</taxon>
        <taxon>Pseudomonadati</taxon>
        <taxon>Pseudomonadota</taxon>
        <taxon>Gammaproteobacteria</taxon>
        <taxon>Nevskiales</taxon>
        <taxon>Nevskiaceae</taxon>
        <taxon>Panacagrimonas</taxon>
    </lineage>
</organism>
<dbReference type="InterPro" id="IPR023606">
    <property type="entry name" value="CoA-Trfase_III_dom_1_sf"/>
</dbReference>
<keyword evidence="1" id="KW-0808">Transferase</keyword>
<dbReference type="SUPFAM" id="SSF89796">
    <property type="entry name" value="CoA-transferase family III (CaiB/BaiF)"/>
    <property type="match status" value="1"/>
</dbReference>
<dbReference type="GO" id="GO:0016740">
    <property type="term" value="F:transferase activity"/>
    <property type="evidence" value="ECO:0007669"/>
    <property type="project" value="UniProtKB-KW"/>
</dbReference>
<evidence type="ECO:0000313" key="2">
    <source>
        <dbReference type="Proteomes" id="UP000295341"/>
    </source>
</evidence>
<protein>
    <submittedName>
        <fullName evidence="1">Mesaconyl-CoA C1-C4 CoA transferase</fullName>
    </submittedName>
</protein>
<proteinExistence type="predicted"/>
<evidence type="ECO:0000313" key="1">
    <source>
        <dbReference type="EMBL" id="TDU32699.1"/>
    </source>
</evidence>